<sequence>MKTIVFFLLFIPIFVGAVYIQFLDVSTVTTNTVTIYDVTATFTGIDATSLKNITLAYIPENTSIDVNIKYVLQRLSRVATQIEATPTFGYIKVYFPTILTNESTKATLTEDIAKDLSLKIVLSKLPKGAKVEISSLYGFIVPHDDFKYDVIESPGGSFLVRFSLIKEGKIRGYFNVNLIAEYIRKIPVAARNINYGEQIKRDDVVFSDVNVLSLHGTPVDVSRLPMVAKKYFKVGEPIFEEFLEKVPDVVVGQLIFGYVELPGVKVHALLRAMESGNVGDVIKARNVDSGKIVYGVIVEGPMLKVVEVSK</sequence>
<dbReference type="Gene3D" id="2.30.30.760">
    <property type="match status" value="1"/>
</dbReference>
<keyword evidence="2" id="KW-0969">Cilium</keyword>
<dbReference type="EMBL" id="CP007389">
    <property type="protein sequence ID" value="APT73683.1"/>
    <property type="molecule type" value="Genomic_DNA"/>
</dbReference>
<proteinExistence type="predicted"/>
<gene>
    <name evidence="2" type="ORF">BW47_03640</name>
</gene>
<protein>
    <submittedName>
        <fullName evidence="2">Flagellar basal body P-ring biosynthesis protein FlgA</fullName>
    </submittedName>
</protein>
<feature type="domain" description="Flagella basal body P-ring formation protein FlgA SAF" evidence="1">
    <location>
        <begin position="185"/>
        <end position="300"/>
    </location>
</feature>
<dbReference type="Proteomes" id="UP000185490">
    <property type="component" value="Chromosome"/>
</dbReference>
<organism evidence="2 3">
    <name type="scientific">Thermosipho melanesiensis</name>
    <dbReference type="NCBI Taxonomy" id="46541"/>
    <lineage>
        <taxon>Bacteria</taxon>
        <taxon>Thermotogati</taxon>
        <taxon>Thermotogota</taxon>
        <taxon>Thermotogae</taxon>
        <taxon>Thermotogales</taxon>
        <taxon>Fervidobacteriaceae</taxon>
        <taxon>Thermosipho</taxon>
    </lineage>
</organism>
<dbReference type="InterPro" id="IPR017585">
    <property type="entry name" value="SAF_FlgA"/>
</dbReference>
<dbReference type="PANTHER" id="PTHR36307:SF1">
    <property type="entry name" value="FLAGELLA BASAL BODY P-RING FORMATION PROTEIN FLGA"/>
    <property type="match status" value="1"/>
</dbReference>
<dbReference type="CDD" id="cd11614">
    <property type="entry name" value="SAF_CpaB_FlgA_like"/>
    <property type="match status" value="1"/>
</dbReference>
<evidence type="ECO:0000313" key="2">
    <source>
        <dbReference type="EMBL" id="APT73683.1"/>
    </source>
</evidence>
<name>A0ABN4UU43_9BACT</name>
<keyword evidence="2" id="KW-0282">Flagellum</keyword>
<accession>A0ABN4UU43</accession>
<reference evidence="2 3" key="1">
    <citation type="submission" date="2014-02" db="EMBL/GenBank/DDBJ databases">
        <title>Diversity of Thermotogales isolates from hydrothermal vents.</title>
        <authorList>
            <person name="Haverkamp T.H.A."/>
            <person name="Lossouarn J."/>
            <person name="Geslin C."/>
            <person name="Nesbo C.L."/>
        </authorList>
    </citation>
    <scope>NUCLEOTIDE SEQUENCE [LARGE SCALE GENOMIC DNA]</scope>
    <source>
        <strain evidence="2 3">431</strain>
    </source>
</reference>
<evidence type="ECO:0000313" key="3">
    <source>
        <dbReference type="Proteomes" id="UP000185490"/>
    </source>
</evidence>
<keyword evidence="2" id="KW-0966">Cell projection</keyword>
<evidence type="ECO:0000259" key="1">
    <source>
        <dbReference type="Pfam" id="PF13144"/>
    </source>
</evidence>
<keyword evidence="3" id="KW-1185">Reference proteome</keyword>
<dbReference type="RefSeq" id="WP_012056895.1">
    <property type="nucleotide sequence ID" value="NZ_CP007389.1"/>
</dbReference>
<dbReference type="Pfam" id="PF13144">
    <property type="entry name" value="ChapFlgA"/>
    <property type="match status" value="1"/>
</dbReference>
<dbReference type="NCBIfam" id="TIGR03170">
    <property type="entry name" value="flgA_cterm"/>
    <property type="match status" value="1"/>
</dbReference>
<dbReference type="PANTHER" id="PTHR36307">
    <property type="entry name" value="FLAGELLA BASAL BODY P-RING FORMATION PROTEIN FLGA"/>
    <property type="match status" value="1"/>
</dbReference>
<dbReference type="InterPro" id="IPR039246">
    <property type="entry name" value="Flagellar_FlgA"/>
</dbReference>